<comment type="similarity">
    <text evidence="1">Belongs to the short-chain dehydrogenases/reductases (SDR) family.</text>
</comment>
<evidence type="ECO:0000256" key="2">
    <source>
        <dbReference type="ARBA" id="ARBA00023002"/>
    </source>
</evidence>
<dbReference type="GO" id="GO:0032787">
    <property type="term" value="P:monocarboxylic acid metabolic process"/>
    <property type="evidence" value="ECO:0007669"/>
    <property type="project" value="UniProtKB-ARBA"/>
</dbReference>
<dbReference type="Proteomes" id="UP000523955">
    <property type="component" value="Unassembled WGS sequence"/>
</dbReference>
<dbReference type="PRINTS" id="PR00081">
    <property type="entry name" value="GDHRDH"/>
</dbReference>
<evidence type="ECO:0000256" key="1">
    <source>
        <dbReference type="ARBA" id="ARBA00006484"/>
    </source>
</evidence>
<proteinExistence type="inferred from homology"/>
<dbReference type="RefSeq" id="WP_185253713.1">
    <property type="nucleotide sequence ID" value="NZ_JACKXE010000001.1"/>
</dbReference>
<keyword evidence="4" id="KW-1185">Reference proteome</keyword>
<dbReference type="InterPro" id="IPR002347">
    <property type="entry name" value="SDR_fam"/>
</dbReference>
<dbReference type="PANTHER" id="PTHR42879">
    <property type="entry name" value="3-OXOACYL-(ACYL-CARRIER-PROTEIN) REDUCTASE"/>
    <property type="match status" value="1"/>
</dbReference>
<comment type="caution">
    <text evidence="3">The sequence shown here is derived from an EMBL/GenBank/DDBJ whole genome shotgun (WGS) entry which is preliminary data.</text>
</comment>
<dbReference type="FunFam" id="3.40.50.720:FF:000084">
    <property type="entry name" value="Short-chain dehydrogenase reductase"/>
    <property type="match status" value="1"/>
</dbReference>
<dbReference type="Pfam" id="PF13561">
    <property type="entry name" value="adh_short_C2"/>
    <property type="match status" value="1"/>
</dbReference>
<dbReference type="GO" id="GO:0003858">
    <property type="term" value="F:3-hydroxybutyrate dehydrogenase activity"/>
    <property type="evidence" value="ECO:0007669"/>
    <property type="project" value="UniProtKB-EC"/>
</dbReference>
<dbReference type="InterPro" id="IPR011294">
    <property type="entry name" value="3-OHbutyrate_DH"/>
</dbReference>
<dbReference type="PANTHER" id="PTHR42879:SF2">
    <property type="entry name" value="3-OXOACYL-[ACYL-CARRIER-PROTEIN] REDUCTASE FABG"/>
    <property type="match status" value="1"/>
</dbReference>
<dbReference type="PRINTS" id="PR00080">
    <property type="entry name" value="SDRFAMILY"/>
</dbReference>
<keyword evidence="2 3" id="KW-0560">Oxidoreductase</keyword>
<protein>
    <submittedName>
        <fullName evidence="3">3-hydroxybutyrate dehydrogenase</fullName>
        <ecNumber evidence="3">1.1.1.30</ecNumber>
    </submittedName>
</protein>
<dbReference type="SUPFAM" id="SSF51735">
    <property type="entry name" value="NAD(P)-binding Rossmann-fold domains"/>
    <property type="match status" value="1"/>
</dbReference>
<dbReference type="InterPro" id="IPR036291">
    <property type="entry name" value="NAD(P)-bd_dom_sf"/>
</dbReference>
<dbReference type="NCBIfam" id="TIGR01963">
    <property type="entry name" value="PHB_DH"/>
    <property type="match status" value="1"/>
</dbReference>
<gene>
    <name evidence="3" type="ORF">H5V45_15255</name>
</gene>
<organism evidence="3 4">
    <name type="scientific">Nocardioides luti</name>
    <dbReference type="NCBI Taxonomy" id="2761101"/>
    <lineage>
        <taxon>Bacteria</taxon>
        <taxon>Bacillati</taxon>
        <taxon>Actinomycetota</taxon>
        <taxon>Actinomycetes</taxon>
        <taxon>Propionibacteriales</taxon>
        <taxon>Nocardioidaceae</taxon>
        <taxon>Nocardioides</taxon>
    </lineage>
</organism>
<evidence type="ECO:0000313" key="3">
    <source>
        <dbReference type="EMBL" id="MBB6628682.1"/>
    </source>
</evidence>
<dbReference type="Gene3D" id="3.40.50.720">
    <property type="entry name" value="NAD(P)-binding Rossmann-like Domain"/>
    <property type="match status" value="1"/>
</dbReference>
<reference evidence="3 4" key="1">
    <citation type="submission" date="2020-08" db="EMBL/GenBank/DDBJ databases">
        <authorList>
            <person name="Seo M.-J."/>
        </authorList>
    </citation>
    <scope>NUCLEOTIDE SEQUENCE [LARGE SCALE GENOMIC DNA]</scope>
    <source>
        <strain evidence="3 4">KIGAM211</strain>
    </source>
</reference>
<dbReference type="PROSITE" id="PS00061">
    <property type="entry name" value="ADH_SHORT"/>
    <property type="match status" value="1"/>
</dbReference>
<dbReference type="AlphaFoldDB" id="A0A7X0RIB0"/>
<accession>A0A7X0RIB0</accession>
<dbReference type="InterPro" id="IPR020904">
    <property type="entry name" value="Sc_DH/Rdtase_CS"/>
</dbReference>
<sequence>MPETPVTPLSARRALVTGGASGIGAAVATRLAGLGAHVTVLDRDEDGAARVAARIGGDFRAIDLTDGAAIDALDLEADILVNNAGIQHVAPIEDFDPATFRLIQQLMLEAPFLLARRFLPGMYERGWGRIVHVSSVHGHRASPYKVAYVSAKHGLEGLSKVIALEAADKGVTSNTVCPGYVRTPLVEGQIADQAKSHGIAEEDVVDDVLLARTPVKRLVEPEEVAEMVGYLCGPFAASVTGSSFLMDGGWTAA</sequence>
<dbReference type="EMBL" id="JACKXE010000001">
    <property type="protein sequence ID" value="MBB6628682.1"/>
    <property type="molecule type" value="Genomic_DNA"/>
</dbReference>
<name>A0A7X0RIB0_9ACTN</name>
<dbReference type="EC" id="1.1.1.30" evidence="3"/>
<evidence type="ECO:0000313" key="4">
    <source>
        <dbReference type="Proteomes" id="UP000523955"/>
    </source>
</evidence>
<dbReference type="InterPro" id="IPR050259">
    <property type="entry name" value="SDR"/>
</dbReference>
<dbReference type="NCBIfam" id="NF009093">
    <property type="entry name" value="PRK12429.1"/>
    <property type="match status" value="1"/>
</dbReference>